<keyword evidence="8 11" id="KW-1133">Transmembrane helix</keyword>
<dbReference type="eggNOG" id="COG0750">
    <property type="taxonomic scope" value="Bacteria"/>
</dbReference>
<dbReference type="EMBL" id="JWHU01000006">
    <property type="protein sequence ID" value="KIU21725.1"/>
    <property type="molecule type" value="Genomic_DNA"/>
</dbReference>
<dbReference type="Pfam" id="PF17820">
    <property type="entry name" value="PDZ_6"/>
    <property type="match status" value="1"/>
</dbReference>
<comment type="subcellular location">
    <subcellularLocation>
        <location evidence="2">Membrane</location>
        <topology evidence="2">Multi-pass membrane protein</topology>
    </subcellularLocation>
</comment>
<dbReference type="SUPFAM" id="SSF50156">
    <property type="entry name" value="PDZ domain-like"/>
    <property type="match status" value="1"/>
</dbReference>
<name>A0A0D1LNL7_9LACO</name>
<organism evidence="13 14">
    <name type="scientific">Weissella cibaria</name>
    <dbReference type="NCBI Taxonomy" id="137591"/>
    <lineage>
        <taxon>Bacteria</taxon>
        <taxon>Bacillati</taxon>
        <taxon>Bacillota</taxon>
        <taxon>Bacilli</taxon>
        <taxon>Lactobacillales</taxon>
        <taxon>Lactobacillaceae</taxon>
        <taxon>Weissella</taxon>
    </lineage>
</organism>
<dbReference type="NCBIfam" id="TIGR00054">
    <property type="entry name" value="RIP metalloprotease RseP"/>
    <property type="match status" value="1"/>
</dbReference>
<gene>
    <name evidence="13" type="ORF">QX99_00411</name>
</gene>
<evidence type="ECO:0000256" key="11">
    <source>
        <dbReference type="RuleBase" id="RU362031"/>
    </source>
</evidence>
<keyword evidence="11" id="KW-0479">Metal-binding</keyword>
<feature type="transmembrane region" description="Helical" evidence="11">
    <location>
        <begin position="392"/>
        <end position="414"/>
    </location>
</feature>
<keyword evidence="9 11" id="KW-0482">Metalloprotease</keyword>
<dbReference type="EC" id="3.4.24.-" evidence="11"/>
<dbReference type="PANTHER" id="PTHR42837:SF2">
    <property type="entry name" value="MEMBRANE METALLOPROTEASE ARASP2, CHLOROPLASTIC-RELATED"/>
    <property type="match status" value="1"/>
</dbReference>
<reference evidence="13 14" key="1">
    <citation type="journal article" date="2015" name="Microbiology (Mosc.)">
        <title>Genomics of the Weissella cibaria species with an examination of its metabolic traits.</title>
        <authorList>
            <person name="Lynch K.M."/>
            <person name="Lucid A."/>
            <person name="Arendt E.K."/>
            <person name="Sleator R.D."/>
            <person name="Lucey B."/>
            <person name="Coffey A."/>
        </authorList>
    </citation>
    <scope>NUCLEOTIDE SEQUENCE [LARGE SCALE GENOMIC DNA]</scope>
    <source>
        <strain evidence="13 14">MG1</strain>
    </source>
</reference>
<evidence type="ECO:0000259" key="12">
    <source>
        <dbReference type="SMART" id="SM00228"/>
    </source>
</evidence>
<evidence type="ECO:0000313" key="14">
    <source>
        <dbReference type="Proteomes" id="UP000032287"/>
    </source>
</evidence>
<dbReference type="AlphaFoldDB" id="A0A0D1LNL7"/>
<feature type="transmembrane region" description="Helical" evidence="11">
    <location>
        <begin position="340"/>
        <end position="362"/>
    </location>
</feature>
<evidence type="ECO:0000256" key="6">
    <source>
        <dbReference type="ARBA" id="ARBA00022801"/>
    </source>
</evidence>
<evidence type="ECO:0000256" key="5">
    <source>
        <dbReference type="ARBA" id="ARBA00022692"/>
    </source>
</evidence>
<feature type="domain" description="PDZ" evidence="12">
    <location>
        <begin position="188"/>
        <end position="258"/>
    </location>
</feature>
<sequence>MTTIITFIIVFGILVIVHEFGHFYFAKKAGVRVREFAIGMGPKLFQPRRNGTTYTVRVLPVGGYVRMAGRAEAEEETIRPGMTIVVVQQDGVVTRLNLSDQTELVGGRALTVNRVDLVDDMFVEGYWADDDQTLVKLPVDHEASVIEADGTEVLVAPRDTHFESAKLWQRALINFAGPMNNFILTVVLFMGLAFAMPGVTTTTLQDVAQNSPAATAGLKKGDTIEKINGVKMSSWQKMQTAIQALPKEKTTVTYERNGQSKTTTLTPKAVKNGGMLVGQIGVTPTTTKAFVPRVQYAFRATGQAMTQIFRAIQNLIQGFSLNKLGGPVAIYKNTEQVSSYGFLAIVSFTALLSVNLGMMNLLPIPGLDGGKLLLNAVEAVVRRPLPERVETAVTLAGVAFLFVLMIAVTGNDIIRYFFK</sequence>
<evidence type="ECO:0000256" key="7">
    <source>
        <dbReference type="ARBA" id="ARBA00022833"/>
    </source>
</evidence>
<comment type="cofactor">
    <cofactor evidence="1 11">
        <name>Zn(2+)</name>
        <dbReference type="ChEBI" id="CHEBI:29105"/>
    </cofactor>
</comment>
<accession>A0A0D1LNL7</accession>
<dbReference type="Pfam" id="PF02163">
    <property type="entry name" value="Peptidase_M50"/>
    <property type="match status" value="1"/>
</dbReference>
<dbReference type="InterPro" id="IPR008915">
    <property type="entry name" value="Peptidase_M50"/>
</dbReference>
<keyword evidence="7 11" id="KW-0862">Zinc</keyword>
<keyword evidence="4 13" id="KW-0645">Protease</keyword>
<evidence type="ECO:0000256" key="2">
    <source>
        <dbReference type="ARBA" id="ARBA00004141"/>
    </source>
</evidence>
<dbReference type="PANTHER" id="PTHR42837">
    <property type="entry name" value="REGULATOR OF SIGMA-E PROTEASE RSEP"/>
    <property type="match status" value="1"/>
</dbReference>
<dbReference type="InterPro" id="IPR001478">
    <property type="entry name" value="PDZ"/>
</dbReference>
<evidence type="ECO:0000256" key="8">
    <source>
        <dbReference type="ARBA" id="ARBA00022989"/>
    </source>
</evidence>
<dbReference type="CDD" id="cd06163">
    <property type="entry name" value="S2P-M50_PDZ_RseP-like"/>
    <property type="match status" value="1"/>
</dbReference>
<keyword evidence="14" id="KW-1185">Reference proteome</keyword>
<dbReference type="InterPro" id="IPR036034">
    <property type="entry name" value="PDZ_sf"/>
</dbReference>
<evidence type="ECO:0000256" key="4">
    <source>
        <dbReference type="ARBA" id="ARBA00022670"/>
    </source>
</evidence>
<dbReference type="InterPro" id="IPR004387">
    <property type="entry name" value="Pept_M50_Zn"/>
</dbReference>
<comment type="caution">
    <text evidence="13">The sequence shown here is derived from an EMBL/GenBank/DDBJ whole genome shotgun (WGS) entry which is preliminary data.</text>
</comment>
<feature type="transmembrane region" description="Helical" evidence="11">
    <location>
        <begin position="6"/>
        <end position="25"/>
    </location>
</feature>
<evidence type="ECO:0000256" key="1">
    <source>
        <dbReference type="ARBA" id="ARBA00001947"/>
    </source>
</evidence>
<dbReference type="GO" id="GO:0016020">
    <property type="term" value="C:membrane"/>
    <property type="evidence" value="ECO:0007669"/>
    <property type="project" value="UniProtKB-SubCell"/>
</dbReference>
<dbReference type="SMART" id="SM00228">
    <property type="entry name" value="PDZ"/>
    <property type="match status" value="1"/>
</dbReference>
<evidence type="ECO:0000256" key="3">
    <source>
        <dbReference type="ARBA" id="ARBA00007931"/>
    </source>
</evidence>
<evidence type="ECO:0000313" key="13">
    <source>
        <dbReference type="EMBL" id="KIU21725.1"/>
    </source>
</evidence>
<dbReference type="STRING" id="137591.AO080_11640"/>
<dbReference type="PATRIC" id="fig|137591.25.peg.398"/>
<keyword evidence="5 11" id="KW-0812">Transmembrane</keyword>
<comment type="similarity">
    <text evidence="3 11">Belongs to the peptidase M50B family.</text>
</comment>
<dbReference type="GO" id="GO:0004222">
    <property type="term" value="F:metalloendopeptidase activity"/>
    <property type="evidence" value="ECO:0007669"/>
    <property type="project" value="InterPro"/>
</dbReference>
<dbReference type="RefSeq" id="WP_080774780.1">
    <property type="nucleotide sequence ID" value="NZ_JALOCT010000003.1"/>
</dbReference>
<dbReference type="GO" id="GO:0006508">
    <property type="term" value="P:proteolysis"/>
    <property type="evidence" value="ECO:0007669"/>
    <property type="project" value="UniProtKB-KW"/>
</dbReference>
<evidence type="ECO:0000256" key="10">
    <source>
        <dbReference type="ARBA" id="ARBA00023136"/>
    </source>
</evidence>
<dbReference type="CDD" id="cd23081">
    <property type="entry name" value="cpPDZ_EcRseP-like"/>
    <property type="match status" value="1"/>
</dbReference>
<dbReference type="InterPro" id="IPR041489">
    <property type="entry name" value="PDZ_6"/>
</dbReference>
<protein>
    <recommendedName>
        <fullName evidence="11">Zinc metalloprotease</fullName>
        <ecNumber evidence="11">3.4.24.-</ecNumber>
    </recommendedName>
</protein>
<evidence type="ECO:0000256" key="9">
    <source>
        <dbReference type="ARBA" id="ARBA00023049"/>
    </source>
</evidence>
<keyword evidence="10 11" id="KW-0472">Membrane</keyword>
<keyword evidence="6 11" id="KW-0378">Hydrolase</keyword>
<dbReference type="Gene3D" id="2.30.42.10">
    <property type="match status" value="1"/>
</dbReference>
<dbReference type="GO" id="GO:0046872">
    <property type="term" value="F:metal ion binding"/>
    <property type="evidence" value="ECO:0007669"/>
    <property type="project" value="UniProtKB-KW"/>
</dbReference>
<dbReference type="Proteomes" id="UP000032287">
    <property type="component" value="Unassembled WGS sequence"/>
</dbReference>
<proteinExistence type="inferred from homology"/>